<accession>A0A9Q5HS03</accession>
<feature type="region of interest" description="Disordered" evidence="1">
    <location>
        <begin position="336"/>
        <end position="360"/>
    </location>
</feature>
<reference evidence="2" key="1">
    <citation type="submission" date="2016-06" db="EMBL/GenBank/DDBJ databases">
        <title>Draft Genome sequence of the fungus Inonotus baumii.</title>
        <authorList>
            <person name="Zhu H."/>
            <person name="Lin W."/>
        </authorList>
    </citation>
    <scope>NUCLEOTIDE SEQUENCE</scope>
    <source>
        <strain evidence="2">821</strain>
    </source>
</reference>
<feature type="compositionally biased region" description="Low complexity" evidence="1">
    <location>
        <begin position="343"/>
        <end position="353"/>
    </location>
</feature>
<protein>
    <submittedName>
        <fullName evidence="2">Uncharacterized protein</fullName>
    </submittedName>
</protein>
<dbReference type="AlphaFoldDB" id="A0A9Q5HS03"/>
<keyword evidence="3" id="KW-1185">Reference proteome</keyword>
<sequence>MMDVQIAGPSSIPTGLDSQYQPFKERQRQMASNQKAERVFGTPVPASFLKHGIIARGAMTEKTDGKTISLNSPISRCPTSILPWNPRLPQSSDTTISALPLVSEDSAPSPAANTIATVPPLNFKRRTQRRSFSMAKIETGLTDYKRDAAPFVNESNMHNNSQPDSHLQRAGEPGISRRQSLPETTTSAVLPSNEAALKRPLRPLPPVPTSRSASPTSSNSSHQSHNGPRPLPNPPFRLPRVPVPSVTPSMLVPVNPDSPPTDSSSAESTPPRETAPLRLSVKVKRESDLFSPLSPLSLITDLPKTLRIPVVPTAPSPRSSEARKRHRIHASPYKLTRNPTRFSTTSLSSQVSVPPVPSPAELRRRNREKMAKLIRVLGESPPSDLVFAAERERERTSVDSENAVEEESAENLSKTPITFDPIRRSVSLGIGDSTTSLFGKKKALSDPNAGHGIRAQSPPGVQSPSLKPTSFLRRRSKRGRADKDNVPRYVVSLFDAGESKTSERLTFKLHAKTPETRPAGSYLRGAYKYDVKCSELKTPPLPKKIPGIDLPRLSQKWVRDSRQNRWEVDDYENVVASLRKL</sequence>
<feature type="compositionally biased region" description="Polar residues" evidence="1">
    <location>
        <begin position="153"/>
        <end position="165"/>
    </location>
</feature>
<dbReference type="OrthoDB" id="3270437at2759"/>
<feature type="compositionally biased region" description="Polar residues" evidence="1">
    <location>
        <begin position="177"/>
        <end position="190"/>
    </location>
</feature>
<evidence type="ECO:0000313" key="2">
    <source>
        <dbReference type="EMBL" id="OCB84910.1"/>
    </source>
</evidence>
<proteinExistence type="predicted"/>
<feature type="compositionally biased region" description="Low complexity" evidence="1">
    <location>
        <begin position="209"/>
        <end position="228"/>
    </location>
</feature>
<evidence type="ECO:0000313" key="3">
    <source>
        <dbReference type="Proteomes" id="UP000757232"/>
    </source>
</evidence>
<feature type="region of interest" description="Disordered" evidence="1">
    <location>
        <begin position="1"/>
        <end position="20"/>
    </location>
</feature>
<evidence type="ECO:0000256" key="1">
    <source>
        <dbReference type="SAM" id="MobiDB-lite"/>
    </source>
</evidence>
<organism evidence="2 3">
    <name type="scientific">Sanghuangporus baumii</name>
    <name type="common">Phellinus baumii</name>
    <dbReference type="NCBI Taxonomy" id="108892"/>
    <lineage>
        <taxon>Eukaryota</taxon>
        <taxon>Fungi</taxon>
        <taxon>Dikarya</taxon>
        <taxon>Basidiomycota</taxon>
        <taxon>Agaricomycotina</taxon>
        <taxon>Agaricomycetes</taxon>
        <taxon>Hymenochaetales</taxon>
        <taxon>Hymenochaetaceae</taxon>
        <taxon>Sanghuangporus</taxon>
    </lineage>
</organism>
<feature type="region of interest" description="Disordered" evidence="1">
    <location>
        <begin position="439"/>
        <end position="482"/>
    </location>
</feature>
<gene>
    <name evidence="2" type="ORF">A7U60_g8132</name>
</gene>
<comment type="caution">
    <text evidence="2">The sequence shown here is derived from an EMBL/GenBank/DDBJ whole genome shotgun (WGS) entry which is preliminary data.</text>
</comment>
<dbReference type="Proteomes" id="UP000757232">
    <property type="component" value="Unassembled WGS sequence"/>
</dbReference>
<feature type="compositionally biased region" description="Polar residues" evidence="1">
    <location>
        <begin position="459"/>
        <end position="468"/>
    </location>
</feature>
<feature type="region of interest" description="Disordered" evidence="1">
    <location>
        <begin position="391"/>
        <end position="416"/>
    </location>
</feature>
<feature type="compositionally biased region" description="Polar residues" evidence="1">
    <location>
        <begin position="11"/>
        <end position="20"/>
    </location>
</feature>
<dbReference type="EMBL" id="LNZH02000213">
    <property type="protein sequence ID" value="OCB84910.1"/>
    <property type="molecule type" value="Genomic_DNA"/>
</dbReference>
<feature type="region of interest" description="Disordered" evidence="1">
    <location>
        <begin position="153"/>
        <end position="277"/>
    </location>
</feature>
<name>A0A9Q5HS03_SANBA</name>